<gene>
    <name evidence="3" type="ORF">GCM10023340_14630</name>
</gene>
<feature type="transmembrane region" description="Helical" evidence="2">
    <location>
        <begin position="139"/>
        <end position="158"/>
    </location>
</feature>
<organism evidence="3 4">
    <name type="scientific">Nocardioides marinquilinus</name>
    <dbReference type="NCBI Taxonomy" id="1210400"/>
    <lineage>
        <taxon>Bacteria</taxon>
        <taxon>Bacillati</taxon>
        <taxon>Actinomycetota</taxon>
        <taxon>Actinomycetes</taxon>
        <taxon>Propionibacteriales</taxon>
        <taxon>Nocardioidaceae</taxon>
        <taxon>Nocardioides</taxon>
    </lineage>
</organism>
<feature type="compositionally biased region" description="Basic and acidic residues" evidence="1">
    <location>
        <begin position="272"/>
        <end position="284"/>
    </location>
</feature>
<evidence type="ECO:0000256" key="1">
    <source>
        <dbReference type="SAM" id="MobiDB-lite"/>
    </source>
</evidence>
<feature type="region of interest" description="Disordered" evidence="1">
    <location>
        <begin position="268"/>
        <end position="303"/>
    </location>
</feature>
<feature type="region of interest" description="Disordered" evidence="1">
    <location>
        <begin position="70"/>
        <end position="97"/>
    </location>
</feature>
<feature type="transmembrane region" description="Helical" evidence="2">
    <location>
        <begin position="115"/>
        <end position="133"/>
    </location>
</feature>
<reference evidence="4" key="1">
    <citation type="journal article" date="2019" name="Int. J. Syst. Evol. Microbiol.">
        <title>The Global Catalogue of Microorganisms (GCM) 10K type strain sequencing project: providing services to taxonomists for standard genome sequencing and annotation.</title>
        <authorList>
            <consortium name="The Broad Institute Genomics Platform"/>
            <consortium name="The Broad Institute Genome Sequencing Center for Infectious Disease"/>
            <person name="Wu L."/>
            <person name="Ma J."/>
        </authorList>
    </citation>
    <scope>NUCLEOTIDE SEQUENCE [LARGE SCALE GENOMIC DNA]</scope>
    <source>
        <strain evidence="4">JCM 18459</strain>
    </source>
</reference>
<evidence type="ECO:0000313" key="4">
    <source>
        <dbReference type="Proteomes" id="UP001500221"/>
    </source>
</evidence>
<proteinExistence type="predicted"/>
<keyword evidence="2" id="KW-1133">Transmembrane helix</keyword>
<dbReference type="Proteomes" id="UP001500221">
    <property type="component" value="Unassembled WGS sequence"/>
</dbReference>
<sequence>MDLSALIFVALALAWACYLIPKALRHHDDSDASRAVDGFSDRMRVLARREPVDSRTARLVVQPGRLRRTAPAVDTDPEPVPTDPELVEGPPTDPELVEGPVRAATLRATRRRRRVLAVILLGLVTVGVLAGLGRVAWPWLAVPGGVLVAWLVVCRLTVRRERAVRPARRAPRPVAEPEVEEAVEADEAALGTDDGPLTEEVAVVEAELVETPSAPAEPEPAPEPVRGGWDPVPVTLPTYVAKEPAARRSVRTIDLDATGVWTSGRTAADSALAREADEQARTARDAGATAEARREAERRASGG</sequence>
<evidence type="ECO:0008006" key="5">
    <source>
        <dbReference type="Google" id="ProtNLM"/>
    </source>
</evidence>
<keyword evidence="2" id="KW-0812">Transmembrane</keyword>
<evidence type="ECO:0000313" key="3">
    <source>
        <dbReference type="EMBL" id="GAA5145387.1"/>
    </source>
</evidence>
<dbReference type="RefSeq" id="WP_345456323.1">
    <property type="nucleotide sequence ID" value="NZ_BAABKG010000002.1"/>
</dbReference>
<keyword evidence="2" id="KW-0472">Membrane</keyword>
<feature type="compositionally biased region" description="Basic and acidic residues" evidence="1">
    <location>
        <begin position="291"/>
        <end position="303"/>
    </location>
</feature>
<keyword evidence="4" id="KW-1185">Reference proteome</keyword>
<feature type="transmembrane region" description="Helical" evidence="2">
    <location>
        <begin position="6"/>
        <end position="24"/>
    </location>
</feature>
<evidence type="ECO:0000256" key="2">
    <source>
        <dbReference type="SAM" id="Phobius"/>
    </source>
</evidence>
<comment type="caution">
    <text evidence="3">The sequence shown here is derived from an EMBL/GenBank/DDBJ whole genome shotgun (WGS) entry which is preliminary data.</text>
</comment>
<accession>A0ABP9PES6</accession>
<name>A0ABP9PES6_9ACTN</name>
<dbReference type="EMBL" id="BAABKG010000002">
    <property type="protein sequence ID" value="GAA5145387.1"/>
    <property type="molecule type" value="Genomic_DNA"/>
</dbReference>
<protein>
    <recommendedName>
        <fullName evidence="5">Large exoprotein</fullName>
    </recommendedName>
</protein>
<feature type="region of interest" description="Disordered" evidence="1">
    <location>
        <begin position="210"/>
        <end position="229"/>
    </location>
</feature>